<evidence type="ECO:0000313" key="2">
    <source>
        <dbReference type="Proteomes" id="UP000034544"/>
    </source>
</evidence>
<comment type="caution">
    <text evidence="1">The sequence shown here is derived from an EMBL/GenBank/DDBJ whole genome shotgun (WGS) entry which is preliminary data.</text>
</comment>
<sequence length="57" mass="6525">GDEKPVEIKIVMTTEAGVFQVDDFIEKKLDASGLSRYIDVKSFLKEHGTERAYKNYD</sequence>
<dbReference type="Proteomes" id="UP000034544">
    <property type="component" value="Unassembled WGS sequence"/>
</dbReference>
<dbReference type="AlphaFoldDB" id="A0A0G0VX18"/>
<name>A0A0G0VX18_UNCKA</name>
<organism evidence="1 2">
    <name type="scientific">candidate division WWE3 bacterium GW2011_GWE1_41_27</name>
    <dbReference type="NCBI Taxonomy" id="1619131"/>
    <lineage>
        <taxon>Bacteria</taxon>
        <taxon>Katanobacteria</taxon>
    </lineage>
</organism>
<reference evidence="1 2" key="1">
    <citation type="journal article" date="2015" name="Nature">
        <title>rRNA introns, odd ribosomes, and small enigmatic genomes across a large radiation of phyla.</title>
        <authorList>
            <person name="Brown C.T."/>
            <person name="Hug L.A."/>
            <person name="Thomas B.C."/>
            <person name="Sharon I."/>
            <person name="Castelle C.J."/>
            <person name="Singh A."/>
            <person name="Wilkins M.J."/>
            <person name="Williams K.H."/>
            <person name="Banfield J.F."/>
        </authorList>
    </citation>
    <scope>NUCLEOTIDE SEQUENCE [LARGE SCALE GENOMIC DNA]</scope>
</reference>
<gene>
    <name evidence="1" type="ORF">UU59_C0049G0001</name>
</gene>
<protein>
    <submittedName>
        <fullName evidence="1">HD supefamily hydrolase</fullName>
    </submittedName>
</protein>
<evidence type="ECO:0000313" key="1">
    <source>
        <dbReference type="EMBL" id="KKS05324.1"/>
    </source>
</evidence>
<proteinExistence type="predicted"/>
<dbReference type="EMBL" id="LCBF01000049">
    <property type="protein sequence ID" value="KKS05324.1"/>
    <property type="molecule type" value="Genomic_DNA"/>
</dbReference>
<accession>A0A0G0VX18</accession>
<dbReference type="GO" id="GO:0016787">
    <property type="term" value="F:hydrolase activity"/>
    <property type="evidence" value="ECO:0007669"/>
    <property type="project" value="UniProtKB-KW"/>
</dbReference>
<feature type="non-terminal residue" evidence="1">
    <location>
        <position position="1"/>
    </location>
</feature>
<keyword evidence="1" id="KW-0378">Hydrolase</keyword>